<comment type="caution">
    <text evidence="3">The sequence shown here is derived from an EMBL/GenBank/DDBJ whole genome shotgun (WGS) entry which is preliminary data.</text>
</comment>
<organism evidence="3 4">
    <name type="scientific">Pyrus ussuriensis x Pyrus communis</name>
    <dbReference type="NCBI Taxonomy" id="2448454"/>
    <lineage>
        <taxon>Eukaryota</taxon>
        <taxon>Viridiplantae</taxon>
        <taxon>Streptophyta</taxon>
        <taxon>Embryophyta</taxon>
        <taxon>Tracheophyta</taxon>
        <taxon>Spermatophyta</taxon>
        <taxon>Magnoliopsida</taxon>
        <taxon>eudicotyledons</taxon>
        <taxon>Gunneridae</taxon>
        <taxon>Pentapetalae</taxon>
        <taxon>rosids</taxon>
        <taxon>fabids</taxon>
        <taxon>Rosales</taxon>
        <taxon>Rosaceae</taxon>
        <taxon>Amygdaloideae</taxon>
        <taxon>Maleae</taxon>
        <taxon>Pyrus</taxon>
    </lineage>
</organism>
<keyword evidence="4" id="KW-1185">Reference proteome</keyword>
<sequence length="319" mass="36760">MKTHIGKNEMGIRHNLWPTLENGKYKKKNTNVTFNPAGKKNFLNYNIGRHVKMDIWTVLSLKSHDCYILLQWLLPIVDMDEDIVCIPRENVSSGIFTSMVHVMIHLPNKVKLVGSVHPRWMYPIERYLRNVETLYNKRLCNFHEGEWVENLTVFAQPAQPFGAGHSSEPLIESDLELNSVIQAMYLLFVNKNTRWFESDPYILGNTVKLVLYLDDPKLKGGWKVVQFLIHRNIWNLPAQDGDEDTNNDQDVHDEEQPHCSTTIQLKGAPKIEIDALSIDLGRTPPTQRNSSSKESSDYSSNESDIERDTKEVYGYTDTD</sequence>
<feature type="compositionally biased region" description="Acidic residues" evidence="1">
    <location>
        <begin position="240"/>
        <end position="253"/>
    </location>
</feature>
<dbReference type="PANTHER" id="PTHR48258">
    <property type="entry name" value="DUF4218 DOMAIN-CONTAINING PROTEIN-RELATED"/>
    <property type="match status" value="1"/>
</dbReference>
<evidence type="ECO:0000256" key="1">
    <source>
        <dbReference type="SAM" id="MobiDB-lite"/>
    </source>
</evidence>
<proteinExistence type="predicted"/>
<feature type="region of interest" description="Disordered" evidence="1">
    <location>
        <begin position="276"/>
        <end position="319"/>
    </location>
</feature>
<protein>
    <recommendedName>
        <fullName evidence="2">DUF4218 domain-containing protein</fullName>
    </recommendedName>
</protein>
<feature type="region of interest" description="Disordered" evidence="1">
    <location>
        <begin position="238"/>
        <end position="262"/>
    </location>
</feature>
<reference evidence="4" key="2">
    <citation type="submission" date="2019-10" db="EMBL/GenBank/DDBJ databases">
        <title>A de novo genome assembly of a pear dwarfing rootstock.</title>
        <authorList>
            <person name="Wang F."/>
            <person name="Wang J."/>
            <person name="Li S."/>
            <person name="Zhang Y."/>
            <person name="Fang M."/>
            <person name="Ma L."/>
            <person name="Zhao Y."/>
            <person name="Jiang S."/>
        </authorList>
    </citation>
    <scope>NUCLEOTIDE SEQUENCE [LARGE SCALE GENOMIC DNA]</scope>
</reference>
<feature type="domain" description="DUF4218" evidence="2">
    <location>
        <begin position="93"/>
        <end position="136"/>
    </location>
</feature>
<dbReference type="InterPro" id="IPR025452">
    <property type="entry name" value="DUF4218"/>
</dbReference>
<gene>
    <name evidence="3" type="ORF">D8674_026183</name>
</gene>
<dbReference type="Proteomes" id="UP000327157">
    <property type="component" value="Chromosome 5"/>
</dbReference>
<dbReference type="Pfam" id="PF13960">
    <property type="entry name" value="DUF4218"/>
    <property type="match status" value="1"/>
</dbReference>
<accession>A0A5N5I7E3</accession>
<dbReference type="OrthoDB" id="1424466at2759"/>
<name>A0A5N5I7E3_9ROSA</name>
<evidence type="ECO:0000313" key="3">
    <source>
        <dbReference type="EMBL" id="KAB2635649.1"/>
    </source>
</evidence>
<evidence type="ECO:0000313" key="4">
    <source>
        <dbReference type="Proteomes" id="UP000327157"/>
    </source>
</evidence>
<feature type="compositionally biased region" description="Low complexity" evidence="1">
    <location>
        <begin position="289"/>
        <end position="302"/>
    </location>
</feature>
<dbReference type="EMBL" id="SMOL01000004">
    <property type="protein sequence ID" value="KAB2635649.1"/>
    <property type="molecule type" value="Genomic_DNA"/>
</dbReference>
<dbReference type="AlphaFoldDB" id="A0A5N5I7E3"/>
<reference evidence="3 4" key="3">
    <citation type="submission" date="2019-11" db="EMBL/GenBank/DDBJ databases">
        <title>A de novo genome assembly of a pear dwarfing rootstock.</title>
        <authorList>
            <person name="Wang F."/>
            <person name="Wang J."/>
            <person name="Li S."/>
            <person name="Zhang Y."/>
            <person name="Fang M."/>
            <person name="Ma L."/>
            <person name="Zhao Y."/>
            <person name="Jiang S."/>
        </authorList>
    </citation>
    <scope>NUCLEOTIDE SEQUENCE [LARGE SCALE GENOMIC DNA]</scope>
    <source>
        <strain evidence="3">S2</strain>
        <tissue evidence="3">Leaf</tissue>
    </source>
</reference>
<reference evidence="3 4" key="1">
    <citation type="submission" date="2019-09" db="EMBL/GenBank/DDBJ databases">
        <authorList>
            <person name="Ou C."/>
        </authorList>
    </citation>
    <scope>NUCLEOTIDE SEQUENCE [LARGE SCALE GENOMIC DNA]</scope>
    <source>
        <strain evidence="3">S2</strain>
        <tissue evidence="3">Leaf</tissue>
    </source>
</reference>
<evidence type="ECO:0000259" key="2">
    <source>
        <dbReference type="Pfam" id="PF13960"/>
    </source>
</evidence>